<gene>
    <name evidence="1" type="ORF">HPB50_020727</name>
</gene>
<name>A0ACB7TKJ0_HYAAI</name>
<evidence type="ECO:0000313" key="2">
    <source>
        <dbReference type="Proteomes" id="UP000821845"/>
    </source>
</evidence>
<proteinExistence type="predicted"/>
<organism evidence="1 2">
    <name type="scientific">Hyalomma asiaticum</name>
    <name type="common">Tick</name>
    <dbReference type="NCBI Taxonomy" id="266040"/>
    <lineage>
        <taxon>Eukaryota</taxon>
        <taxon>Metazoa</taxon>
        <taxon>Ecdysozoa</taxon>
        <taxon>Arthropoda</taxon>
        <taxon>Chelicerata</taxon>
        <taxon>Arachnida</taxon>
        <taxon>Acari</taxon>
        <taxon>Parasitiformes</taxon>
        <taxon>Ixodida</taxon>
        <taxon>Ixodoidea</taxon>
        <taxon>Ixodidae</taxon>
        <taxon>Hyalomminae</taxon>
        <taxon>Hyalomma</taxon>
    </lineage>
</organism>
<dbReference type="Proteomes" id="UP000821845">
    <property type="component" value="Chromosome 1"/>
</dbReference>
<keyword evidence="2" id="KW-1185">Reference proteome</keyword>
<comment type="caution">
    <text evidence="1">The sequence shown here is derived from an EMBL/GenBank/DDBJ whole genome shotgun (WGS) entry which is preliminary data.</text>
</comment>
<sequence length="252" mass="27581">MRVSELGSWNESIGNPHGPTAQTPDYLATASLAYGLQLPGSVRTPLYGPGAAERLLFVPSMRPARTDISSNAAAPGLISAPSVDGHLRRSREKKRCLLTAAEKQNTEEEKGAATPDVYNSAVATVAEHFDTTCNPVADRHRFDCRIQSPGEPLQKVYRPYTELAVRSFKSRGESLRLLLVCPDIVFGNVFCSKGLRFGSTIRAVVLAIQIEHAAAEIFQFGETQYLRILAERQFVVSVVIFTAACSHFQSTR</sequence>
<evidence type="ECO:0000313" key="1">
    <source>
        <dbReference type="EMBL" id="KAH6947686.1"/>
    </source>
</evidence>
<protein>
    <submittedName>
        <fullName evidence="1">Uncharacterized protein</fullName>
    </submittedName>
</protein>
<accession>A0ACB7TKJ0</accession>
<dbReference type="EMBL" id="CM023481">
    <property type="protein sequence ID" value="KAH6947686.1"/>
    <property type="molecule type" value="Genomic_DNA"/>
</dbReference>
<reference evidence="1" key="1">
    <citation type="submission" date="2020-05" db="EMBL/GenBank/DDBJ databases">
        <title>Large-scale comparative analyses of tick genomes elucidate their genetic diversity and vector capacities.</title>
        <authorList>
            <person name="Jia N."/>
            <person name="Wang J."/>
            <person name="Shi W."/>
            <person name="Du L."/>
            <person name="Sun Y."/>
            <person name="Zhan W."/>
            <person name="Jiang J."/>
            <person name="Wang Q."/>
            <person name="Zhang B."/>
            <person name="Ji P."/>
            <person name="Sakyi L.B."/>
            <person name="Cui X."/>
            <person name="Yuan T."/>
            <person name="Jiang B."/>
            <person name="Yang W."/>
            <person name="Lam T.T.-Y."/>
            <person name="Chang Q."/>
            <person name="Ding S."/>
            <person name="Wang X."/>
            <person name="Zhu J."/>
            <person name="Ruan X."/>
            <person name="Zhao L."/>
            <person name="Wei J."/>
            <person name="Que T."/>
            <person name="Du C."/>
            <person name="Cheng J."/>
            <person name="Dai P."/>
            <person name="Han X."/>
            <person name="Huang E."/>
            <person name="Gao Y."/>
            <person name="Liu J."/>
            <person name="Shao H."/>
            <person name="Ye R."/>
            <person name="Li L."/>
            <person name="Wei W."/>
            <person name="Wang X."/>
            <person name="Wang C."/>
            <person name="Yang T."/>
            <person name="Huo Q."/>
            <person name="Li W."/>
            <person name="Guo W."/>
            <person name="Chen H."/>
            <person name="Zhou L."/>
            <person name="Ni X."/>
            <person name="Tian J."/>
            <person name="Zhou Y."/>
            <person name="Sheng Y."/>
            <person name="Liu T."/>
            <person name="Pan Y."/>
            <person name="Xia L."/>
            <person name="Li J."/>
            <person name="Zhao F."/>
            <person name="Cao W."/>
        </authorList>
    </citation>
    <scope>NUCLEOTIDE SEQUENCE</scope>
    <source>
        <strain evidence="1">Hyas-2018</strain>
    </source>
</reference>